<dbReference type="Pfam" id="PF19148">
    <property type="entry name" value="DUF5830"/>
    <property type="match status" value="1"/>
</dbReference>
<protein>
    <submittedName>
        <fullName evidence="1">DUF5830 family protein</fullName>
    </submittedName>
</protein>
<evidence type="ECO:0000313" key="2">
    <source>
        <dbReference type="Proteomes" id="UP001596201"/>
    </source>
</evidence>
<dbReference type="Proteomes" id="UP001596201">
    <property type="component" value="Unassembled WGS sequence"/>
</dbReference>
<name>A0ABD5R7W4_9EURY</name>
<dbReference type="AlphaFoldDB" id="A0ABD5R7W4"/>
<dbReference type="RefSeq" id="WP_227229422.1">
    <property type="nucleotide sequence ID" value="NZ_JAJCVJ010000001.1"/>
</dbReference>
<organism evidence="1 2">
    <name type="scientific">Salinirubrum litoreum</name>
    <dbReference type="NCBI Taxonomy" id="1126234"/>
    <lineage>
        <taxon>Archaea</taxon>
        <taxon>Methanobacteriati</taxon>
        <taxon>Methanobacteriota</taxon>
        <taxon>Stenosarchaea group</taxon>
        <taxon>Halobacteria</taxon>
        <taxon>Halobacteriales</taxon>
        <taxon>Haloferacaceae</taxon>
        <taxon>Salinirubrum</taxon>
    </lineage>
</organism>
<gene>
    <name evidence="1" type="ORF">ACFPJ5_04000</name>
</gene>
<evidence type="ECO:0000313" key="1">
    <source>
        <dbReference type="EMBL" id="MFC5366088.1"/>
    </source>
</evidence>
<keyword evidence="2" id="KW-1185">Reference proteome</keyword>
<proteinExistence type="predicted"/>
<dbReference type="InterPro" id="IPR043870">
    <property type="entry name" value="DUF5830"/>
</dbReference>
<reference evidence="1 2" key="1">
    <citation type="journal article" date="2019" name="Int. J. Syst. Evol. Microbiol.">
        <title>The Global Catalogue of Microorganisms (GCM) 10K type strain sequencing project: providing services to taxonomists for standard genome sequencing and annotation.</title>
        <authorList>
            <consortium name="The Broad Institute Genomics Platform"/>
            <consortium name="The Broad Institute Genome Sequencing Center for Infectious Disease"/>
            <person name="Wu L."/>
            <person name="Ma J."/>
        </authorList>
    </citation>
    <scope>NUCLEOTIDE SEQUENCE [LARGE SCALE GENOMIC DNA]</scope>
    <source>
        <strain evidence="1 2">CGMCC 1.12237</strain>
    </source>
</reference>
<accession>A0ABD5R7W4</accession>
<sequence length="128" mass="14196">MADTPDTPETREERIEVALDLIAHLEHEELALSAVVDRIETVTSDPALTREILDTAEMRGLIDRDGARVRTRTGGTFVRFESQVVTREGEFDCRRCGASISTGHFVRFESGELGPFGSSCVRKVTGRE</sequence>
<comment type="caution">
    <text evidence="1">The sequence shown here is derived from an EMBL/GenBank/DDBJ whole genome shotgun (WGS) entry which is preliminary data.</text>
</comment>
<dbReference type="EMBL" id="JBHSKX010000001">
    <property type="protein sequence ID" value="MFC5366088.1"/>
    <property type="molecule type" value="Genomic_DNA"/>
</dbReference>